<dbReference type="EMBL" id="OZ037945">
    <property type="protein sequence ID" value="CAL1702311.1"/>
    <property type="molecule type" value="Genomic_DNA"/>
</dbReference>
<feature type="compositionally biased region" description="Basic and acidic residues" evidence="1">
    <location>
        <begin position="122"/>
        <end position="132"/>
    </location>
</feature>
<dbReference type="InterPro" id="IPR019434">
    <property type="entry name" value="DUF2423"/>
</dbReference>
<feature type="domain" description="DUF2423" evidence="2">
    <location>
        <begin position="1"/>
        <end position="42"/>
    </location>
</feature>
<name>A0ABP1D348_9APHY</name>
<evidence type="ECO:0000256" key="1">
    <source>
        <dbReference type="SAM" id="MobiDB-lite"/>
    </source>
</evidence>
<evidence type="ECO:0000313" key="3">
    <source>
        <dbReference type="EMBL" id="CAL1702311.1"/>
    </source>
</evidence>
<reference evidence="4" key="1">
    <citation type="submission" date="2024-04" db="EMBL/GenBank/DDBJ databases">
        <authorList>
            <person name="Shaw F."/>
            <person name="Minotto A."/>
        </authorList>
    </citation>
    <scope>NUCLEOTIDE SEQUENCE [LARGE SCALE GENOMIC DNA]</scope>
</reference>
<accession>A0ABP1D348</accession>
<sequence length="164" mass="18404">MAKSTRSKVKRHFRAKKREEGVYAATEAARLNRLHQKLKMLTTRDKDGDVEVEDVSNFADEEGEPQNNPTQQVHAEGSGERAGLLTQPSRTIIQVDHSIHNSDAMDLDLGPSDSSKRISTHGPRDSRRESWRLAKGLPTKVIRGMNRQGGIAAKRKAGRSQRRR</sequence>
<proteinExistence type="predicted"/>
<dbReference type="Pfam" id="PF10338">
    <property type="entry name" value="YBL028C_N"/>
    <property type="match status" value="1"/>
</dbReference>
<dbReference type="Proteomes" id="UP001497453">
    <property type="component" value="Chromosome 2"/>
</dbReference>
<protein>
    <recommendedName>
        <fullName evidence="2">DUF2423 domain-containing protein</fullName>
    </recommendedName>
</protein>
<dbReference type="PANTHER" id="PTHR28219">
    <property type="entry name" value="UPF0642 PROTEIN YBL028C"/>
    <property type="match status" value="1"/>
</dbReference>
<evidence type="ECO:0000313" key="4">
    <source>
        <dbReference type="Proteomes" id="UP001497453"/>
    </source>
</evidence>
<keyword evidence="4" id="KW-1185">Reference proteome</keyword>
<dbReference type="PANTHER" id="PTHR28219:SF1">
    <property type="entry name" value="UPF0642 PROTEIN YBL028C"/>
    <property type="match status" value="1"/>
</dbReference>
<feature type="compositionally biased region" description="Acidic residues" evidence="1">
    <location>
        <begin position="50"/>
        <end position="64"/>
    </location>
</feature>
<evidence type="ECO:0000259" key="2">
    <source>
        <dbReference type="Pfam" id="PF10338"/>
    </source>
</evidence>
<feature type="region of interest" description="Disordered" evidence="1">
    <location>
        <begin position="40"/>
        <end position="164"/>
    </location>
</feature>
<organism evidence="3 4">
    <name type="scientific">Somion occarium</name>
    <dbReference type="NCBI Taxonomy" id="3059160"/>
    <lineage>
        <taxon>Eukaryota</taxon>
        <taxon>Fungi</taxon>
        <taxon>Dikarya</taxon>
        <taxon>Basidiomycota</taxon>
        <taxon>Agaricomycotina</taxon>
        <taxon>Agaricomycetes</taxon>
        <taxon>Polyporales</taxon>
        <taxon>Cerrenaceae</taxon>
        <taxon>Somion</taxon>
    </lineage>
</organism>
<feature type="compositionally biased region" description="Basic residues" evidence="1">
    <location>
        <begin position="153"/>
        <end position="164"/>
    </location>
</feature>
<gene>
    <name evidence="3" type="ORF">GFSPODELE1_LOCUS3986</name>
</gene>